<dbReference type="InterPro" id="IPR001453">
    <property type="entry name" value="MoaB/Mog_dom"/>
</dbReference>
<protein>
    <submittedName>
        <fullName evidence="4">MogA/MoaB family molybdenum cofactor biosynthesis protein</fullName>
    </submittedName>
</protein>
<evidence type="ECO:0000259" key="3">
    <source>
        <dbReference type="SMART" id="SM00852"/>
    </source>
</evidence>
<evidence type="ECO:0000313" key="5">
    <source>
        <dbReference type="Proteomes" id="UP000642107"/>
    </source>
</evidence>
<dbReference type="PANTHER" id="PTHR43764">
    <property type="entry name" value="MOLYBDENUM COFACTOR BIOSYNTHESIS"/>
    <property type="match status" value="1"/>
</dbReference>
<feature type="domain" description="MoaB/Mog" evidence="3">
    <location>
        <begin position="21"/>
        <end position="164"/>
    </location>
</feature>
<keyword evidence="2" id="KW-0501">Molybdenum cofactor biosynthesis</keyword>
<dbReference type="Gene3D" id="3.40.980.10">
    <property type="entry name" value="MoaB/Mog-like domain"/>
    <property type="match status" value="1"/>
</dbReference>
<dbReference type="CDD" id="cd00886">
    <property type="entry name" value="MogA_MoaB"/>
    <property type="match status" value="1"/>
</dbReference>
<dbReference type="InterPro" id="IPR036425">
    <property type="entry name" value="MoaB/Mog-like_dom_sf"/>
</dbReference>
<dbReference type="Pfam" id="PF00994">
    <property type="entry name" value="MoCF_biosynth"/>
    <property type="match status" value="1"/>
</dbReference>
<accession>A0ABR9DQM0</accession>
<comment type="caution">
    <text evidence="4">The sequence shown here is derived from an EMBL/GenBank/DDBJ whole genome shotgun (WGS) entry which is preliminary data.</text>
</comment>
<organism evidence="4 5">
    <name type="scientific">Flavimobilis rhizosphaerae</name>
    <dbReference type="NCBI Taxonomy" id="2775421"/>
    <lineage>
        <taxon>Bacteria</taxon>
        <taxon>Bacillati</taxon>
        <taxon>Actinomycetota</taxon>
        <taxon>Actinomycetes</taxon>
        <taxon>Micrococcales</taxon>
        <taxon>Jonesiaceae</taxon>
        <taxon>Flavimobilis</taxon>
    </lineage>
</organism>
<gene>
    <name evidence="4" type="ORF">IGS67_07980</name>
</gene>
<dbReference type="SUPFAM" id="SSF53218">
    <property type="entry name" value="Molybdenum cofactor biosynthesis proteins"/>
    <property type="match status" value="1"/>
</dbReference>
<dbReference type="NCBIfam" id="TIGR00177">
    <property type="entry name" value="molyb_syn"/>
    <property type="match status" value="1"/>
</dbReference>
<dbReference type="SMART" id="SM00852">
    <property type="entry name" value="MoCF_biosynth"/>
    <property type="match status" value="1"/>
</dbReference>
<reference evidence="4 5" key="1">
    <citation type="submission" date="2020-09" db="EMBL/GenBank/DDBJ databases">
        <title>Flavimobilis rhizosphaerae sp. nov., isolated from rhizosphere soil of Spartina alterniflora.</title>
        <authorList>
            <person name="Hanqin C."/>
        </authorList>
    </citation>
    <scope>NUCLEOTIDE SEQUENCE [LARGE SCALE GENOMIC DNA]</scope>
    <source>
        <strain evidence="4 5">GY 10621</strain>
    </source>
</reference>
<evidence type="ECO:0000256" key="1">
    <source>
        <dbReference type="ARBA" id="ARBA00005046"/>
    </source>
</evidence>
<name>A0ABR9DQM0_9MICO</name>
<evidence type="ECO:0000313" key="4">
    <source>
        <dbReference type="EMBL" id="MBD9699427.1"/>
    </source>
</evidence>
<keyword evidence="5" id="KW-1185">Reference proteome</keyword>
<sequence length="173" mass="17135">MHAATLGSAGNSTGPCRGTARVITVSDRASAGVYEDRSGPVLVAGLRALGLEVPDATIVPDGDAVRAALLDAVRADVDVILTTGGTGLGPRDLTPEITASVVERPVPGLAELLRADGLAHGVPAAVLSRGIAGVAGRTLVVNVAGSPGAARDAVRALAPVLPHALDQLAGQTH</sequence>
<dbReference type="InterPro" id="IPR051920">
    <property type="entry name" value="MPT_Adenylyltrnsfr/MoaC-Rel"/>
</dbReference>
<dbReference type="InterPro" id="IPR008284">
    <property type="entry name" value="MoCF_biosynth_CS"/>
</dbReference>
<dbReference type="RefSeq" id="WP_192279451.1">
    <property type="nucleotide sequence ID" value="NZ_JACZDF010000003.1"/>
</dbReference>
<evidence type="ECO:0000256" key="2">
    <source>
        <dbReference type="ARBA" id="ARBA00023150"/>
    </source>
</evidence>
<dbReference type="EMBL" id="JACZDF010000003">
    <property type="protein sequence ID" value="MBD9699427.1"/>
    <property type="molecule type" value="Genomic_DNA"/>
</dbReference>
<dbReference type="PROSITE" id="PS01078">
    <property type="entry name" value="MOCF_BIOSYNTHESIS_1"/>
    <property type="match status" value="1"/>
</dbReference>
<proteinExistence type="predicted"/>
<dbReference type="Proteomes" id="UP000642107">
    <property type="component" value="Unassembled WGS sequence"/>
</dbReference>
<dbReference type="PANTHER" id="PTHR43764:SF1">
    <property type="entry name" value="MOLYBDOPTERIN MOLYBDOTRANSFERASE"/>
    <property type="match status" value="1"/>
</dbReference>
<comment type="pathway">
    <text evidence="1">Cofactor biosynthesis; molybdopterin biosynthesis.</text>
</comment>